<dbReference type="NCBIfam" id="TIGR00632">
    <property type="entry name" value="vsr"/>
    <property type="match status" value="1"/>
</dbReference>
<gene>
    <name evidence="8" type="primary">vsr</name>
    <name evidence="8" type="ORF">GII31_00960</name>
</gene>
<dbReference type="CDD" id="cd00221">
    <property type="entry name" value="Vsr"/>
    <property type="match status" value="1"/>
</dbReference>
<organism evidence="8 9">
    <name type="scientific">Gordonia pseudamarae</name>
    <dbReference type="NCBI Taxonomy" id="2831662"/>
    <lineage>
        <taxon>Bacteria</taxon>
        <taxon>Bacillati</taxon>
        <taxon>Actinomycetota</taxon>
        <taxon>Actinomycetes</taxon>
        <taxon>Mycobacteriales</taxon>
        <taxon>Gordoniaceae</taxon>
        <taxon>Gordonia</taxon>
    </lineage>
</organism>
<dbReference type="EMBL" id="CP045809">
    <property type="protein sequence ID" value="QHN37246.1"/>
    <property type="molecule type" value="Genomic_DNA"/>
</dbReference>
<accession>A0ABX6INE2</accession>
<dbReference type="SUPFAM" id="SSF52980">
    <property type="entry name" value="Restriction endonuclease-like"/>
    <property type="match status" value="1"/>
</dbReference>
<evidence type="ECO:0000256" key="1">
    <source>
        <dbReference type="ARBA" id="ARBA00022722"/>
    </source>
</evidence>
<evidence type="ECO:0000313" key="9">
    <source>
        <dbReference type="Proteomes" id="UP001059836"/>
    </source>
</evidence>
<dbReference type="Proteomes" id="UP001059836">
    <property type="component" value="Chromosome"/>
</dbReference>
<feature type="region of interest" description="Disordered" evidence="7">
    <location>
        <begin position="1"/>
        <end position="30"/>
    </location>
</feature>
<reference evidence="8" key="1">
    <citation type="journal article" date="2021" name="Nat. Microbiol.">
        <title>Cocultivation of an ultrasmall environmental parasitic bacterium with lytic ability against bacteria associated with wastewater foams.</title>
        <authorList>
            <person name="Batinovic S."/>
            <person name="Rose J.J.A."/>
            <person name="Ratcliffe J."/>
            <person name="Seviour R.J."/>
            <person name="Petrovski S."/>
        </authorList>
    </citation>
    <scope>NUCLEOTIDE SEQUENCE</scope>
    <source>
        <strain evidence="8">CON9</strain>
    </source>
</reference>
<dbReference type="InterPro" id="IPR004603">
    <property type="entry name" value="DNA_mismatch_endonuc_vsr"/>
</dbReference>
<evidence type="ECO:0000313" key="8">
    <source>
        <dbReference type="EMBL" id="QHN37246.1"/>
    </source>
</evidence>
<proteinExistence type="inferred from homology"/>
<evidence type="ECO:0000256" key="4">
    <source>
        <dbReference type="ARBA" id="ARBA00022801"/>
    </source>
</evidence>
<protein>
    <submittedName>
        <fullName evidence="8">DNA mismatch endonuclease Vsr</fullName>
    </submittedName>
</protein>
<dbReference type="GO" id="GO:0004519">
    <property type="term" value="F:endonuclease activity"/>
    <property type="evidence" value="ECO:0007669"/>
    <property type="project" value="UniProtKB-KW"/>
</dbReference>
<name>A0ABX6INE2_9ACTN</name>
<dbReference type="Gene3D" id="3.40.960.10">
    <property type="entry name" value="VSR Endonuclease"/>
    <property type="match status" value="1"/>
</dbReference>
<keyword evidence="3" id="KW-0227">DNA damage</keyword>
<evidence type="ECO:0000256" key="3">
    <source>
        <dbReference type="ARBA" id="ARBA00022763"/>
    </source>
</evidence>
<evidence type="ECO:0000256" key="6">
    <source>
        <dbReference type="ARBA" id="ARBA00029466"/>
    </source>
</evidence>
<dbReference type="InterPro" id="IPR011335">
    <property type="entry name" value="Restrct_endonuc-II-like"/>
</dbReference>
<keyword evidence="9" id="KW-1185">Reference proteome</keyword>
<evidence type="ECO:0000256" key="5">
    <source>
        <dbReference type="ARBA" id="ARBA00023204"/>
    </source>
</evidence>
<keyword evidence="1" id="KW-0540">Nuclease</keyword>
<dbReference type="Pfam" id="PF03852">
    <property type="entry name" value="Vsr"/>
    <property type="match status" value="1"/>
</dbReference>
<sequence length="147" mass="16882">MAKPVASSERVRRQMSRQRNKDTGPETAVRRELHSRGLRFRTDVKLEDDLRTRADIAWRGLHVAVFVDGCFWHGCPDHATRPVANAKWWAAKLDKNIERDRATTTSLERRGWTVLRFWEHQDATEIAAEISRVVACARSGSGVLHPR</sequence>
<comment type="similarity">
    <text evidence="6">Belongs to the Vsr family.</text>
</comment>
<keyword evidence="5" id="KW-0234">DNA repair</keyword>
<feature type="compositionally biased region" description="Basic and acidic residues" evidence="7">
    <location>
        <begin position="19"/>
        <end position="30"/>
    </location>
</feature>
<keyword evidence="2 8" id="KW-0255">Endonuclease</keyword>
<keyword evidence="4" id="KW-0378">Hydrolase</keyword>
<evidence type="ECO:0000256" key="7">
    <source>
        <dbReference type="SAM" id="MobiDB-lite"/>
    </source>
</evidence>
<evidence type="ECO:0000256" key="2">
    <source>
        <dbReference type="ARBA" id="ARBA00022759"/>
    </source>
</evidence>